<organism evidence="1 2">
    <name type="scientific">Lactococcus phage KSY1</name>
    <dbReference type="NCBI Taxonomy" id="2913972"/>
    <lineage>
        <taxon>Viruses</taxon>
        <taxon>Duplodnaviria</taxon>
        <taxon>Heunggongvirae</taxon>
        <taxon>Uroviricota</taxon>
        <taxon>Caudoviricetes</taxon>
        <taxon>Chopinvirus</taxon>
        <taxon>Chopinvirus KSY1</taxon>
    </lineage>
</organism>
<dbReference type="KEGG" id="vg:5601934"/>
<dbReference type="RefSeq" id="YP_001469020.1">
    <property type="nucleotide sequence ID" value="NC_009817.1"/>
</dbReference>
<protein>
    <submittedName>
        <fullName evidence="1">Gp022</fullName>
    </submittedName>
</protein>
<sequence length="48" mass="5620">MNLSTNDIYSDETVAKCYVCNKHQIGDNRELYESGWLHFADTDDYICK</sequence>
<proteinExistence type="predicted"/>
<evidence type="ECO:0000313" key="2">
    <source>
        <dbReference type="Proteomes" id="UP000000714"/>
    </source>
</evidence>
<accession>A6MA86</accession>
<keyword evidence="2" id="KW-1185">Reference proteome</keyword>
<reference evidence="1 2" key="1">
    <citation type="journal article" date="2007" name="Virology">
        <title>KSY1, a lactococcal phage with a T7-like transcription.</title>
        <authorList>
            <person name="Chopin A."/>
            <person name="Deveau H."/>
            <person name="Ehrlich S.D."/>
            <person name="Moineau S."/>
            <person name="Chopin M.C."/>
        </authorList>
    </citation>
    <scope>NUCLEOTIDE SEQUENCE</scope>
</reference>
<gene>
    <name evidence="1" type="ORF">KSY1p022</name>
</gene>
<dbReference type="EMBL" id="DQ535032">
    <property type="protein sequence ID" value="ABG21564.1"/>
    <property type="molecule type" value="Genomic_DNA"/>
</dbReference>
<dbReference type="Proteomes" id="UP000000714">
    <property type="component" value="Segment"/>
</dbReference>
<dbReference type="GeneID" id="5601934"/>
<name>A6MA86_9CAUD</name>
<evidence type="ECO:0000313" key="1">
    <source>
        <dbReference type="EMBL" id="ABG21564.1"/>
    </source>
</evidence>